<feature type="chain" id="PRO_5045585245" description="Secreted protein" evidence="1">
    <location>
        <begin position="38"/>
        <end position="122"/>
    </location>
</feature>
<keyword evidence="1" id="KW-0732">Signal</keyword>
<evidence type="ECO:0008006" key="4">
    <source>
        <dbReference type="Google" id="ProtNLM"/>
    </source>
</evidence>
<evidence type="ECO:0000313" key="3">
    <source>
        <dbReference type="Proteomes" id="UP001330434"/>
    </source>
</evidence>
<name>A0ABZ2C3T4_9PROT</name>
<accession>A0ABZ2C3T4</accession>
<keyword evidence="3" id="KW-1185">Reference proteome</keyword>
<dbReference type="Proteomes" id="UP001330434">
    <property type="component" value="Chromosome"/>
</dbReference>
<dbReference type="EMBL" id="CP133270">
    <property type="protein sequence ID" value="WVX67119.1"/>
    <property type="molecule type" value="Genomic_DNA"/>
</dbReference>
<sequence length="122" mass="14101">MFINIFIFCEVVVFKKSYFLSSSLISLVLLLGNSANAMDEEEKTFCAWKDDKAKYPLSNPSPQNNREYYGGSYAEYENPYNPYAFYEYYPQDMNSGYHGYEYGYGGYGYGDENRNALSICSK</sequence>
<evidence type="ECO:0000313" key="2">
    <source>
        <dbReference type="EMBL" id="WVX67119.1"/>
    </source>
</evidence>
<proteinExistence type="predicted"/>
<protein>
    <recommendedName>
        <fullName evidence="4">Secreted protein</fullName>
    </recommendedName>
</protein>
<organism evidence="2 3">
    <name type="scientific">Candidatus Bealeia paramacronuclearis</name>
    <dbReference type="NCBI Taxonomy" id="1921001"/>
    <lineage>
        <taxon>Bacteria</taxon>
        <taxon>Pseudomonadati</taxon>
        <taxon>Pseudomonadota</taxon>
        <taxon>Alphaproteobacteria</taxon>
        <taxon>Holosporales</taxon>
        <taxon>Holosporaceae</taxon>
        <taxon>Candidatus Bealeia</taxon>
    </lineage>
</organism>
<evidence type="ECO:0000256" key="1">
    <source>
        <dbReference type="SAM" id="SignalP"/>
    </source>
</evidence>
<feature type="signal peptide" evidence="1">
    <location>
        <begin position="1"/>
        <end position="37"/>
    </location>
</feature>
<gene>
    <name evidence="2" type="ORF">Bealeia1_01316</name>
</gene>
<reference evidence="2 3" key="1">
    <citation type="journal article" date="2024" name="Environ. Microbiol.">
        <title>Novel evolutionary insights on the interactions of the Holosporales (Alphaproteobacteria) with eukaryotic hosts from comparative genomics.</title>
        <authorList>
            <person name="Giovannini M."/>
            <person name="Petroni G."/>
            <person name="Castelli M."/>
        </authorList>
    </citation>
    <scope>NUCLEOTIDE SEQUENCE [LARGE SCALE GENOMIC DNA]</scope>
    <source>
        <strain evidence="2 3">US_Bl 15I1</strain>
    </source>
</reference>